<protein>
    <submittedName>
        <fullName evidence="2">Uncharacterized protein</fullName>
    </submittedName>
</protein>
<dbReference type="EMBL" id="JAVDPW010000009">
    <property type="protein sequence ID" value="MDR6292370.1"/>
    <property type="molecule type" value="Genomic_DNA"/>
</dbReference>
<gene>
    <name evidence="2" type="ORF">E9232_004910</name>
</gene>
<comment type="caution">
    <text evidence="2">The sequence shown here is derived from an EMBL/GenBank/DDBJ whole genome shotgun (WGS) entry which is preliminary data.</text>
</comment>
<evidence type="ECO:0000313" key="2">
    <source>
        <dbReference type="EMBL" id="MDR6292370.1"/>
    </source>
</evidence>
<keyword evidence="3" id="KW-1185">Reference proteome</keyword>
<evidence type="ECO:0000256" key="1">
    <source>
        <dbReference type="SAM" id="MobiDB-lite"/>
    </source>
</evidence>
<dbReference type="RefSeq" id="WP_309798413.1">
    <property type="nucleotide sequence ID" value="NZ_JAVDPW010000009.1"/>
</dbReference>
<accession>A0ABU1JUS4</accession>
<feature type="region of interest" description="Disordered" evidence="1">
    <location>
        <begin position="1"/>
        <end position="22"/>
    </location>
</feature>
<proteinExistence type="predicted"/>
<dbReference type="InterPro" id="IPR035958">
    <property type="entry name" value="SecB-like_sf"/>
</dbReference>
<dbReference type="SUPFAM" id="SSF54611">
    <property type="entry name" value="SecB-like"/>
    <property type="match status" value="1"/>
</dbReference>
<reference evidence="2 3" key="1">
    <citation type="submission" date="2023-07" db="EMBL/GenBank/DDBJ databases">
        <title>Sorghum-associated microbial communities from plants grown in Nebraska, USA.</title>
        <authorList>
            <person name="Schachtman D."/>
        </authorList>
    </citation>
    <scope>NUCLEOTIDE SEQUENCE [LARGE SCALE GENOMIC DNA]</scope>
    <source>
        <strain evidence="2 3">584</strain>
    </source>
</reference>
<sequence>MARTPKPSEPEATVPETTANVEAPVEPVYTRDDYNAVAGSAELAQIILVSSAFDVKPDYWRCMKERPDSLKHGYDWDLVNYSYSPEQGAAMSNIDFKIDVRCKRKIVLSVDCSYLVIYSGIKEMNKAAVEAFMRRIGRFAAYPYFRAHVSQLSWESNTGLPVLPTIRS</sequence>
<evidence type="ECO:0000313" key="3">
    <source>
        <dbReference type="Proteomes" id="UP001262410"/>
    </source>
</evidence>
<dbReference type="Proteomes" id="UP001262410">
    <property type="component" value="Unassembled WGS sequence"/>
</dbReference>
<organism evidence="2 3">
    <name type="scientific">Inquilinus ginsengisoli</name>
    <dbReference type="NCBI Taxonomy" id="363840"/>
    <lineage>
        <taxon>Bacteria</taxon>
        <taxon>Pseudomonadati</taxon>
        <taxon>Pseudomonadota</taxon>
        <taxon>Alphaproteobacteria</taxon>
        <taxon>Rhodospirillales</taxon>
        <taxon>Rhodospirillaceae</taxon>
        <taxon>Inquilinus</taxon>
    </lineage>
</organism>
<name>A0ABU1JUS4_9PROT</name>